<evidence type="ECO:0000313" key="3">
    <source>
        <dbReference type="EMBL" id="KAK7681441.1"/>
    </source>
</evidence>
<name>A0AAW0FLE6_9APHY</name>
<feature type="compositionally biased region" description="Low complexity" evidence="1">
    <location>
        <begin position="9"/>
        <end position="20"/>
    </location>
</feature>
<dbReference type="InterPro" id="IPR045341">
    <property type="entry name" value="DUF6532"/>
</dbReference>
<comment type="caution">
    <text evidence="3">The sequence shown here is derived from an EMBL/GenBank/DDBJ whole genome shotgun (WGS) entry which is preliminary data.</text>
</comment>
<sequence>MSNVIPLNVGKRTTRTGTETTKVRNSDIPEDMREQWARLVVPLARELAGTLQPWASLDVSHVQSVIDRVYPQSGYIVRKGDVLYTLLSYRITDWRSSIGSGGTTLVEQMITDNKNVLMTANDIREWVSYELGDGGQHVPFHWRKWNNQKKSGKGVYEHDLILATLATTYIAEIERIPANLRSTDYPVGALVLAIQAVERGLKLHASGEKVKSDTGLWFSEDNWGNVVRMEGGKPKQVNRASKYLNVINNWKPEKWSALLDSARKLYKEVQPTQKGHSAAQPIEVEEQEETYFIASGSDSE</sequence>
<protein>
    <recommendedName>
        <fullName evidence="2">DUF6532 domain-containing protein</fullName>
    </recommendedName>
</protein>
<dbReference type="Proteomes" id="UP001385951">
    <property type="component" value="Unassembled WGS sequence"/>
</dbReference>
<dbReference type="AlphaFoldDB" id="A0AAW0FLE6"/>
<proteinExistence type="predicted"/>
<gene>
    <name evidence="3" type="ORF">QCA50_015533</name>
</gene>
<dbReference type="Pfam" id="PF20149">
    <property type="entry name" value="DUF6532"/>
    <property type="match status" value="1"/>
</dbReference>
<evidence type="ECO:0000313" key="4">
    <source>
        <dbReference type="Proteomes" id="UP001385951"/>
    </source>
</evidence>
<evidence type="ECO:0000259" key="2">
    <source>
        <dbReference type="Pfam" id="PF20149"/>
    </source>
</evidence>
<accession>A0AAW0FLE6</accession>
<feature type="region of interest" description="Disordered" evidence="1">
    <location>
        <begin position="1"/>
        <end position="20"/>
    </location>
</feature>
<evidence type="ECO:0000256" key="1">
    <source>
        <dbReference type="SAM" id="MobiDB-lite"/>
    </source>
</evidence>
<dbReference type="EMBL" id="JASBNA010000041">
    <property type="protein sequence ID" value="KAK7681441.1"/>
    <property type="molecule type" value="Genomic_DNA"/>
</dbReference>
<keyword evidence="4" id="KW-1185">Reference proteome</keyword>
<reference evidence="3 4" key="1">
    <citation type="submission" date="2022-09" db="EMBL/GenBank/DDBJ databases">
        <authorList>
            <person name="Palmer J.M."/>
        </authorList>
    </citation>
    <scope>NUCLEOTIDE SEQUENCE [LARGE SCALE GENOMIC DNA]</scope>
    <source>
        <strain evidence="3 4">DSM 7382</strain>
    </source>
</reference>
<feature type="domain" description="DUF6532" evidence="2">
    <location>
        <begin position="82"/>
        <end position="225"/>
    </location>
</feature>
<organism evidence="3 4">
    <name type="scientific">Cerrena zonata</name>
    <dbReference type="NCBI Taxonomy" id="2478898"/>
    <lineage>
        <taxon>Eukaryota</taxon>
        <taxon>Fungi</taxon>
        <taxon>Dikarya</taxon>
        <taxon>Basidiomycota</taxon>
        <taxon>Agaricomycotina</taxon>
        <taxon>Agaricomycetes</taxon>
        <taxon>Polyporales</taxon>
        <taxon>Cerrenaceae</taxon>
        <taxon>Cerrena</taxon>
    </lineage>
</organism>